<dbReference type="EMBL" id="FORI01000001">
    <property type="protein sequence ID" value="SFI40049.1"/>
    <property type="molecule type" value="Genomic_DNA"/>
</dbReference>
<evidence type="ECO:0008006" key="3">
    <source>
        <dbReference type="Google" id="ProtNLM"/>
    </source>
</evidence>
<organism evidence="1 2">
    <name type="scientific">Treponema bryantii</name>
    <dbReference type="NCBI Taxonomy" id="163"/>
    <lineage>
        <taxon>Bacteria</taxon>
        <taxon>Pseudomonadati</taxon>
        <taxon>Spirochaetota</taxon>
        <taxon>Spirochaetia</taxon>
        <taxon>Spirochaetales</taxon>
        <taxon>Treponemataceae</taxon>
        <taxon>Treponema</taxon>
    </lineage>
</organism>
<evidence type="ECO:0000313" key="2">
    <source>
        <dbReference type="Proteomes" id="UP000182737"/>
    </source>
</evidence>
<dbReference type="RefSeq" id="WP_074929716.1">
    <property type="nucleotide sequence ID" value="NZ_FORI01000001.1"/>
</dbReference>
<sequence length="92" mass="10769">MPKYLRDKIANHYLYFTSQCIVEAMHVHASDKKLTEKDSAKFFVRADGSSVMQKRGDLTDKEITTIQKFIQANYIDMYKTWKDFGGGDYFNK</sequence>
<reference evidence="2" key="1">
    <citation type="submission" date="2016-10" db="EMBL/GenBank/DDBJ databases">
        <authorList>
            <person name="Varghese N."/>
            <person name="Submissions S."/>
        </authorList>
    </citation>
    <scope>NUCLEOTIDE SEQUENCE [LARGE SCALE GENOMIC DNA]</scope>
    <source>
        <strain evidence="2">XBD1002</strain>
    </source>
</reference>
<proteinExistence type="predicted"/>
<dbReference type="Proteomes" id="UP000182737">
    <property type="component" value="Unassembled WGS sequence"/>
</dbReference>
<protein>
    <recommendedName>
        <fullName evidence="3">DUF4160 domain-containing protein</fullName>
    </recommendedName>
</protein>
<dbReference type="OrthoDB" id="9802280at2"/>
<name>A0A1I3HWR9_9SPIR</name>
<dbReference type="AlphaFoldDB" id="A0A1I3HWR9"/>
<dbReference type="Pfam" id="PF13711">
    <property type="entry name" value="DUF4160"/>
    <property type="match status" value="1"/>
</dbReference>
<dbReference type="InterPro" id="IPR025427">
    <property type="entry name" value="DUF4160"/>
</dbReference>
<evidence type="ECO:0000313" key="1">
    <source>
        <dbReference type="EMBL" id="SFI40049.1"/>
    </source>
</evidence>
<keyword evidence="2" id="KW-1185">Reference proteome</keyword>
<gene>
    <name evidence="1" type="ORF">SAMN04487775_101130</name>
</gene>
<accession>A0A1I3HWR9</accession>